<keyword evidence="3" id="KW-0378">Hydrolase</keyword>
<evidence type="ECO:0000256" key="4">
    <source>
        <dbReference type="ARBA" id="ARBA00022825"/>
    </source>
</evidence>
<comment type="catalytic activity">
    <reaction evidence="5">
        <text>Hydrolysis of proteins with broad specificity for peptide bonds, and a preference for a large uncharged residue in P1. Hydrolyzes peptide amides.</text>
        <dbReference type="EC" id="3.4.21.62"/>
    </reaction>
</comment>
<dbReference type="Pfam" id="PF00082">
    <property type="entry name" value="Peptidase_S8"/>
    <property type="match status" value="1"/>
</dbReference>
<reference evidence="9" key="1">
    <citation type="submission" date="2023-10" db="EMBL/GenBank/DDBJ databases">
        <authorList>
            <person name="Chen Y."/>
            <person name="Shah S."/>
            <person name="Dougan E. K."/>
            <person name="Thang M."/>
            <person name="Chan C."/>
        </authorList>
    </citation>
    <scope>NUCLEOTIDE SEQUENCE [LARGE SCALE GENOMIC DNA]</scope>
</reference>
<evidence type="ECO:0000256" key="7">
    <source>
        <dbReference type="PROSITE-ProRule" id="PRU01240"/>
    </source>
</evidence>
<evidence type="ECO:0000256" key="2">
    <source>
        <dbReference type="ARBA" id="ARBA00022670"/>
    </source>
</evidence>
<evidence type="ECO:0000256" key="3">
    <source>
        <dbReference type="ARBA" id="ARBA00022801"/>
    </source>
</evidence>
<accession>A0ABN9SYE0</accession>
<name>A0ABN9SYE0_9DINO</name>
<dbReference type="InterPro" id="IPR000209">
    <property type="entry name" value="Peptidase_S8/S53_dom"/>
</dbReference>
<evidence type="ECO:0000313" key="9">
    <source>
        <dbReference type="EMBL" id="CAK0837632.1"/>
    </source>
</evidence>
<dbReference type="PROSITE" id="PS51892">
    <property type="entry name" value="SUBTILASE"/>
    <property type="match status" value="1"/>
</dbReference>
<keyword evidence="2" id="KW-0645">Protease</keyword>
<evidence type="ECO:0000256" key="5">
    <source>
        <dbReference type="ARBA" id="ARBA00023529"/>
    </source>
</evidence>
<dbReference type="Gene3D" id="3.40.50.200">
    <property type="entry name" value="Peptidase S8/S53 domain"/>
    <property type="match status" value="1"/>
</dbReference>
<proteinExistence type="inferred from homology"/>
<dbReference type="PANTHER" id="PTHR43806:SF11">
    <property type="entry name" value="CEREVISIN-RELATED"/>
    <property type="match status" value="1"/>
</dbReference>
<gene>
    <name evidence="9" type="ORF">PCOR1329_LOCUS33777</name>
</gene>
<dbReference type="Proteomes" id="UP001189429">
    <property type="component" value="Unassembled WGS sequence"/>
</dbReference>
<dbReference type="InterPro" id="IPR036852">
    <property type="entry name" value="Peptidase_S8/S53_dom_sf"/>
</dbReference>
<evidence type="ECO:0000313" key="10">
    <source>
        <dbReference type="Proteomes" id="UP001189429"/>
    </source>
</evidence>
<keyword evidence="4" id="KW-0720">Serine protease</keyword>
<evidence type="ECO:0000256" key="6">
    <source>
        <dbReference type="ARBA" id="ARBA00023619"/>
    </source>
</evidence>
<comment type="caution">
    <text evidence="7">Lacks conserved residue(s) required for the propagation of feature annotation.</text>
</comment>
<feature type="domain" description="Peptidase S8/S53" evidence="8">
    <location>
        <begin position="2"/>
        <end position="162"/>
    </location>
</feature>
<dbReference type="EC" id="3.4.21.62" evidence="6"/>
<dbReference type="EMBL" id="CAUYUJ010014168">
    <property type="protein sequence ID" value="CAK0837632.1"/>
    <property type="molecule type" value="Genomic_DNA"/>
</dbReference>
<sequence length="370" mass="38401">MKVLDDDGSGYVSWMIAAEQWVLSSGPKPAVVSMSITGDGNSQNEKASIDALVAAGVTVVVAAGNQNSDACGYNPAWIPSAITVGSYATGGAKSGFSNYGSCVDAWAPGSGILSTYYTSDTSTKSMSGTSMACPHVSGLAAIMYELNPTAASMTSTQREALLSVGQRTDYVTGLTASDNNFVFLAPTSVPTPSPSPDGAGAVGDPHLQNIHGDRFDLMQAGSHVLIHIPRGMSVANALLHVSAVASRLGGHCADMYFQHVNVTGSWADAAHPGGYHYSALQTEVKTPQWVALGKVELKVVHGRTGKGLKYLNMYVKHLGRTGFVVGGLLGEDDHADVIRPDEACSKQVSLEVNTDGQGSSSASFAVAMPE</sequence>
<organism evidence="9 10">
    <name type="scientific">Prorocentrum cordatum</name>
    <dbReference type="NCBI Taxonomy" id="2364126"/>
    <lineage>
        <taxon>Eukaryota</taxon>
        <taxon>Sar</taxon>
        <taxon>Alveolata</taxon>
        <taxon>Dinophyceae</taxon>
        <taxon>Prorocentrales</taxon>
        <taxon>Prorocentraceae</taxon>
        <taxon>Prorocentrum</taxon>
    </lineage>
</organism>
<protein>
    <recommendedName>
        <fullName evidence="6">subtilisin</fullName>
        <ecNumber evidence="6">3.4.21.62</ecNumber>
    </recommendedName>
</protein>
<dbReference type="InterPro" id="IPR023828">
    <property type="entry name" value="Peptidase_S8_Ser-AS"/>
</dbReference>
<dbReference type="InterPro" id="IPR050131">
    <property type="entry name" value="Peptidase_S8_subtilisin-like"/>
</dbReference>
<dbReference type="PROSITE" id="PS00138">
    <property type="entry name" value="SUBTILASE_SER"/>
    <property type="match status" value="1"/>
</dbReference>
<comment type="caution">
    <text evidence="9">The sequence shown here is derived from an EMBL/GenBank/DDBJ whole genome shotgun (WGS) entry which is preliminary data.</text>
</comment>
<dbReference type="SUPFAM" id="SSF52743">
    <property type="entry name" value="Subtilisin-like"/>
    <property type="match status" value="1"/>
</dbReference>
<dbReference type="PANTHER" id="PTHR43806">
    <property type="entry name" value="PEPTIDASE S8"/>
    <property type="match status" value="1"/>
</dbReference>
<keyword evidence="10" id="KW-1185">Reference proteome</keyword>
<comment type="similarity">
    <text evidence="1 7">Belongs to the peptidase S8 family.</text>
</comment>
<evidence type="ECO:0000256" key="1">
    <source>
        <dbReference type="ARBA" id="ARBA00011073"/>
    </source>
</evidence>
<evidence type="ECO:0000259" key="8">
    <source>
        <dbReference type="Pfam" id="PF00082"/>
    </source>
</evidence>